<dbReference type="InterPro" id="IPR013763">
    <property type="entry name" value="Cyclin-like_dom"/>
</dbReference>
<dbReference type="InterPro" id="IPR039361">
    <property type="entry name" value="Cyclin"/>
</dbReference>
<reference evidence="6" key="1">
    <citation type="submission" date="2020-01" db="EMBL/GenBank/DDBJ databases">
        <title>Genome sequence of Kobresia littledalei, the first chromosome-level genome in the family Cyperaceae.</title>
        <authorList>
            <person name="Qu G."/>
        </authorList>
    </citation>
    <scope>NUCLEOTIDE SEQUENCE</scope>
    <source>
        <strain evidence="6">C.B.Clarke</strain>
        <tissue evidence="6">Leaf</tissue>
    </source>
</reference>
<dbReference type="Pfam" id="PF02984">
    <property type="entry name" value="Cyclin_C"/>
    <property type="match status" value="1"/>
</dbReference>
<keyword evidence="2 4" id="KW-0195">Cyclin</keyword>
<accession>A0A833R3E7</accession>
<gene>
    <name evidence="6" type="ORF">FCM35_KLT01994</name>
</gene>
<feature type="domain" description="Cyclin-like" evidence="5">
    <location>
        <begin position="288"/>
        <end position="375"/>
    </location>
</feature>
<comment type="similarity">
    <text evidence="4">Belongs to the cyclin family.</text>
</comment>
<dbReference type="SUPFAM" id="SSF47954">
    <property type="entry name" value="Cyclin-like"/>
    <property type="match status" value="2"/>
</dbReference>
<comment type="caution">
    <text evidence="6">The sequence shown here is derived from an EMBL/GenBank/DDBJ whole genome shotgun (WGS) entry which is preliminary data.</text>
</comment>
<evidence type="ECO:0000256" key="1">
    <source>
        <dbReference type="ARBA" id="ARBA00022618"/>
    </source>
</evidence>
<evidence type="ECO:0000259" key="5">
    <source>
        <dbReference type="SMART" id="SM00385"/>
    </source>
</evidence>
<dbReference type="PROSITE" id="PS00292">
    <property type="entry name" value="CYCLINS"/>
    <property type="match status" value="1"/>
</dbReference>
<evidence type="ECO:0000256" key="3">
    <source>
        <dbReference type="ARBA" id="ARBA00023306"/>
    </source>
</evidence>
<organism evidence="6 7">
    <name type="scientific">Carex littledalei</name>
    <dbReference type="NCBI Taxonomy" id="544730"/>
    <lineage>
        <taxon>Eukaryota</taxon>
        <taxon>Viridiplantae</taxon>
        <taxon>Streptophyta</taxon>
        <taxon>Embryophyta</taxon>
        <taxon>Tracheophyta</taxon>
        <taxon>Spermatophyta</taxon>
        <taxon>Magnoliopsida</taxon>
        <taxon>Liliopsida</taxon>
        <taxon>Poales</taxon>
        <taxon>Cyperaceae</taxon>
        <taxon>Cyperoideae</taxon>
        <taxon>Cariceae</taxon>
        <taxon>Carex</taxon>
        <taxon>Carex subgen. Euthyceras</taxon>
    </lineage>
</organism>
<dbReference type="Proteomes" id="UP000623129">
    <property type="component" value="Unassembled WGS sequence"/>
</dbReference>
<dbReference type="InterPro" id="IPR006671">
    <property type="entry name" value="Cyclin_N"/>
</dbReference>
<dbReference type="CDD" id="cd20537">
    <property type="entry name" value="CYCLIN_CCNO-like_rpt2"/>
    <property type="match status" value="1"/>
</dbReference>
<keyword evidence="3" id="KW-0131">Cell cycle</keyword>
<dbReference type="Pfam" id="PF00134">
    <property type="entry name" value="Cyclin_N"/>
    <property type="match status" value="1"/>
</dbReference>
<dbReference type="AlphaFoldDB" id="A0A833R3E7"/>
<keyword evidence="1" id="KW-0132">Cell division</keyword>
<name>A0A833R3E7_9POAL</name>
<dbReference type="InterPro" id="IPR004367">
    <property type="entry name" value="Cyclin_C-dom"/>
</dbReference>
<evidence type="ECO:0000313" key="6">
    <source>
        <dbReference type="EMBL" id="KAF3332417.1"/>
    </source>
</evidence>
<dbReference type="SMART" id="SM00385">
    <property type="entry name" value="CYCLIN"/>
    <property type="match status" value="1"/>
</dbReference>
<evidence type="ECO:0000313" key="7">
    <source>
        <dbReference type="Proteomes" id="UP000623129"/>
    </source>
</evidence>
<dbReference type="Gene3D" id="1.10.472.10">
    <property type="entry name" value="Cyclin-like"/>
    <property type="match status" value="2"/>
</dbReference>
<dbReference type="GO" id="GO:0051301">
    <property type="term" value="P:cell division"/>
    <property type="evidence" value="ECO:0007669"/>
    <property type="project" value="UniProtKB-KW"/>
</dbReference>
<dbReference type="InterPro" id="IPR036915">
    <property type="entry name" value="Cyclin-like_sf"/>
</dbReference>
<evidence type="ECO:0000256" key="2">
    <source>
        <dbReference type="ARBA" id="ARBA00023127"/>
    </source>
</evidence>
<dbReference type="OrthoDB" id="5590282at2759"/>
<dbReference type="EMBL" id="SWLB01000011">
    <property type="protein sequence ID" value="KAF3332417.1"/>
    <property type="molecule type" value="Genomic_DNA"/>
</dbReference>
<evidence type="ECO:0000256" key="4">
    <source>
        <dbReference type="RuleBase" id="RU000383"/>
    </source>
</evidence>
<proteinExistence type="inferred from homology"/>
<keyword evidence="7" id="KW-1185">Reference proteome</keyword>
<dbReference type="PANTHER" id="PTHR10177">
    <property type="entry name" value="CYCLINS"/>
    <property type="match status" value="1"/>
</dbReference>
<dbReference type="InterPro" id="IPR048258">
    <property type="entry name" value="Cyclins_cyclin-box"/>
</dbReference>
<sequence>MLSRVPVPFSFKKTPITKPRSNFPRRRQGDIDGAPPCVVGKMACSDSTSSCVHSEISTVSTLSFSERSHSTLKRTIELEVEHKPDTKRSKKDQEIASTDSNSVLESSCVESASISKIVRNSPNLACSERISTVDTYSACVESDLVLISSDECDVSSSNHMISWSENSLSSLISSSSYASSSTGGGSSDGAYDTSGPSIAFAQFLHLTRQFTGRRIAANTHPKGPNGLFGESLLEFEGRRLIEEEDEESYKRLRGRERHETSMHNYIAAYNKTTNHGDLIFAQRSIMINWIFQRCQEMEFQMETLFLGVALMDRFLGRGYFKTERNLQLLGIACITLATRIEENQIRNRLRQRTFRVGSNAFGRSEVVAMEWLVQEVLHFKCLAPTTLNFLWFYLKAAMVGPEVQEQSRLLAVLSLMDHTRLSFWPSTQAAGIVILACLSTGHDHLCSHVMESLEWPLKLVSLDTMLDGGYFYLNGRNLDGIIDHAMLSCEPTTIQAIATDTKGLS</sequence>
<protein>
    <submittedName>
        <fullName evidence="6">Cyclin-SDS-like protein</fullName>
    </submittedName>
</protein>